<organism evidence="1 2">
    <name type="scientific">Micavibrio aeruginosavorus</name>
    <dbReference type="NCBI Taxonomy" id="349221"/>
    <lineage>
        <taxon>Bacteria</taxon>
        <taxon>Pseudomonadati</taxon>
        <taxon>Bdellovibrionota</taxon>
        <taxon>Bdellovibrionia</taxon>
        <taxon>Bdellovibrionales</taxon>
        <taxon>Pseudobdellovibrionaceae</taxon>
        <taxon>Micavibrio</taxon>
    </lineage>
</organism>
<dbReference type="Pfam" id="PF05069">
    <property type="entry name" value="Phage_tail_S"/>
    <property type="match status" value="1"/>
</dbReference>
<dbReference type="Proteomes" id="UP000249739">
    <property type="component" value="Unassembled WGS sequence"/>
</dbReference>
<dbReference type="NCBIfam" id="TIGR01635">
    <property type="entry name" value="tail_comp_S"/>
    <property type="match status" value="1"/>
</dbReference>
<dbReference type="InterPro" id="IPR006522">
    <property type="entry name" value="Phage_virion_morphogenesis"/>
</dbReference>
<evidence type="ECO:0000313" key="2">
    <source>
        <dbReference type="Proteomes" id="UP000249739"/>
    </source>
</evidence>
<name>A0A2W5FA95_9BACT</name>
<sequence>MAGISYKTTINDADMREKLAELVERMTNREGFYKNVGEHLLNSTDERFDSETAPDGSRWKTLSLVTRDLRMRKYGNAPITILRASGALRGSINMVASQNDVRIGSALVYAAIHQFGGEAGRNRKVTIPARPYLGLSSEDETEIFAIAEEWLEVE</sequence>
<dbReference type="EMBL" id="QFOT01000204">
    <property type="protein sequence ID" value="PZP53015.1"/>
    <property type="molecule type" value="Genomic_DNA"/>
</dbReference>
<accession>A0A2W5FA95</accession>
<protein>
    <submittedName>
        <fullName evidence="1">Phage virion morphogenesis protein</fullName>
    </submittedName>
</protein>
<gene>
    <name evidence="1" type="ORF">DI586_11455</name>
</gene>
<comment type="caution">
    <text evidence="1">The sequence shown here is derived from an EMBL/GenBank/DDBJ whole genome shotgun (WGS) entry which is preliminary data.</text>
</comment>
<reference evidence="1 2" key="1">
    <citation type="submission" date="2017-08" db="EMBL/GenBank/DDBJ databases">
        <title>Infants hospitalized years apart are colonized by the same room-sourced microbial strains.</title>
        <authorList>
            <person name="Brooks B."/>
            <person name="Olm M.R."/>
            <person name="Firek B.A."/>
            <person name="Baker R."/>
            <person name="Thomas B.C."/>
            <person name="Morowitz M.J."/>
            <person name="Banfield J.F."/>
        </authorList>
    </citation>
    <scope>NUCLEOTIDE SEQUENCE [LARGE SCALE GENOMIC DNA]</scope>
    <source>
        <strain evidence="1">S2_006_000_R2_64</strain>
    </source>
</reference>
<dbReference type="AlphaFoldDB" id="A0A2W5FA95"/>
<evidence type="ECO:0000313" key="1">
    <source>
        <dbReference type="EMBL" id="PZP53015.1"/>
    </source>
</evidence>
<proteinExistence type="predicted"/>